<dbReference type="Pfam" id="PF12867">
    <property type="entry name" value="DinB_2"/>
    <property type="match status" value="1"/>
</dbReference>
<evidence type="ECO:0000259" key="1">
    <source>
        <dbReference type="Pfam" id="PF12867"/>
    </source>
</evidence>
<dbReference type="Proteomes" id="UP001597438">
    <property type="component" value="Unassembled WGS sequence"/>
</dbReference>
<keyword evidence="3" id="KW-1185">Reference proteome</keyword>
<accession>A0ABW5X1B9</accession>
<feature type="domain" description="DinB-like" evidence="1">
    <location>
        <begin position="45"/>
        <end position="160"/>
    </location>
</feature>
<gene>
    <name evidence="2" type="ORF">ACFSYS_06230</name>
</gene>
<dbReference type="InterPro" id="IPR034660">
    <property type="entry name" value="DinB/YfiT-like"/>
</dbReference>
<dbReference type="EMBL" id="JBHUOJ010000010">
    <property type="protein sequence ID" value="MFD2832881.1"/>
    <property type="molecule type" value="Genomic_DNA"/>
</dbReference>
<dbReference type="InterPro" id="IPR024775">
    <property type="entry name" value="DinB-like"/>
</dbReference>
<dbReference type="Gene3D" id="1.20.120.450">
    <property type="entry name" value="dinb family like domain"/>
    <property type="match status" value="1"/>
</dbReference>
<comment type="caution">
    <text evidence="2">The sequence shown here is derived from an EMBL/GenBank/DDBJ whole genome shotgun (WGS) entry which is preliminary data.</text>
</comment>
<evidence type="ECO:0000313" key="2">
    <source>
        <dbReference type="EMBL" id="MFD2832881.1"/>
    </source>
</evidence>
<reference evidence="3" key="1">
    <citation type="journal article" date="2019" name="Int. J. Syst. Evol. Microbiol.">
        <title>The Global Catalogue of Microorganisms (GCM) 10K type strain sequencing project: providing services to taxonomists for standard genome sequencing and annotation.</title>
        <authorList>
            <consortium name="The Broad Institute Genomics Platform"/>
            <consortium name="The Broad Institute Genome Sequencing Center for Infectious Disease"/>
            <person name="Wu L."/>
            <person name="Ma J."/>
        </authorList>
    </citation>
    <scope>NUCLEOTIDE SEQUENCE [LARGE SCALE GENOMIC DNA]</scope>
    <source>
        <strain evidence="3">KCTC 52925</strain>
    </source>
</reference>
<sequence>MGEDHLPEYWLSGKIEEIPDLLQPAAHAILQSKLEAGTYVNNFPNELLWEKPAGRASVGFHLQHMTGVTDRLLTYAKKKRLSDEQLIYLKKEGEPDPTITTENLLKSFENKVEGFIDFLKTLQENDLTTERFIGRKRLPSTLIGVLFHAAEHSQRHIGQMLVTISVLKKEA</sequence>
<proteinExistence type="predicted"/>
<name>A0ABW5X1B9_9FLAO</name>
<evidence type="ECO:0000313" key="3">
    <source>
        <dbReference type="Proteomes" id="UP001597438"/>
    </source>
</evidence>
<dbReference type="RefSeq" id="WP_251742700.1">
    <property type="nucleotide sequence ID" value="NZ_JBHUOJ010000010.1"/>
</dbReference>
<dbReference type="SUPFAM" id="SSF109854">
    <property type="entry name" value="DinB/YfiT-like putative metalloenzymes"/>
    <property type="match status" value="1"/>
</dbReference>
<protein>
    <submittedName>
        <fullName evidence="2">DinB family protein</fullName>
    </submittedName>
</protein>
<organism evidence="2 3">
    <name type="scientific">Christiangramia antarctica</name>
    <dbReference type="NCBI Taxonomy" id="2058158"/>
    <lineage>
        <taxon>Bacteria</taxon>
        <taxon>Pseudomonadati</taxon>
        <taxon>Bacteroidota</taxon>
        <taxon>Flavobacteriia</taxon>
        <taxon>Flavobacteriales</taxon>
        <taxon>Flavobacteriaceae</taxon>
        <taxon>Christiangramia</taxon>
    </lineage>
</organism>